<gene>
    <name evidence="3" type="ORF">NCTC10994_03217</name>
</gene>
<dbReference type="AlphaFoldDB" id="A0A2X4UN80"/>
<sequence length="223" mass="24210">MTTRATQSSPKPPKIDNRRAVGLDDGDADALAAHSTFERMRYSDADLSGRDLAGVTLSECELSGVSIDDADFTSARMIDTHIERVNAPRFSAARSALHNVRIDGSRIGAMDMYDSSLRSVVVTDSKISLINLRAGNLRDVLFRGCIIDELDLAEANLMRVAFEDSRVGDLDVNRATLAHVDFRGLEIGTIRNLDGLRGSTMTGHQAVSLSGLFAAHLGIRIEH</sequence>
<proteinExistence type="predicted"/>
<dbReference type="KEGG" id="rcr:NCTC10994_03217"/>
<evidence type="ECO:0000313" key="4">
    <source>
        <dbReference type="Proteomes" id="UP000249091"/>
    </source>
</evidence>
<organism evidence="3 4">
    <name type="scientific">Rhodococcus coprophilus</name>
    <dbReference type="NCBI Taxonomy" id="38310"/>
    <lineage>
        <taxon>Bacteria</taxon>
        <taxon>Bacillati</taxon>
        <taxon>Actinomycetota</taxon>
        <taxon>Actinomycetes</taxon>
        <taxon>Mycobacteriales</taxon>
        <taxon>Nocardiaceae</taxon>
        <taxon>Rhodococcus</taxon>
    </lineage>
</organism>
<evidence type="ECO:0000313" key="3">
    <source>
        <dbReference type="EMBL" id="SQI36032.1"/>
    </source>
</evidence>
<reference evidence="3 4" key="1">
    <citation type="submission" date="2018-06" db="EMBL/GenBank/DDBJ databases">
        <authorList>
            <consortium name="Pathogen Informatics"/>
            <person name="Doyle S."/>
        </authorList>
    </citation>
    <scope>NUCLEOTIDE SEQUENCE [LARGE SCALE GENOMIC DNA]</scope>
    <source>
        <strain evidence="3 4">NCTC10994</strain>
    </source>
</reference>
<dbReference type="EMBL" id="LS483468">
    <property type="protein sequence ID" value="SQI36032.1"/>
    <property type="molecule type" value="Genomic_DNA"/>
</dbReference>
<name>A0A2X4UN80_9NOCA</name>
<keyword evidence="1" id="KW-0677">Repeat</keyword>
<dbReference type="Pfam" id="PF00805">
    <property type="entry name" value="Pentapeptide"/>
    <property type="match status" value="1"/>
</dbReference>
<dbReference type="InterPro" id="IPR001646">
    <property type="entry name" value="5peptide_repeat"/>
</dbReference>
<dbReference type="STRING" id="1219011.GCA_001895045_03515"/>
<evidence type="ECO:0000256" key="1">
    <source>
        <dbReference type="ARBA" id="ARBA00022737"/>
    </source>
</evidence>
<dbReference type="RefSeq" id="WP_072703227.1">
    <property type="nucleotide sequence ID" value="NZ_JAFBBL010000001.1"/>
</dbReference>
<dbReference type="Proteomes" id="UP000249091">
    <property type="component" value="Chromosome 1"/>
</dbReference>
<dbReference type="SUPFAM" id="SSF141571">
    <property type="entry name" value="Pentapeptide repeat-like"/>
    <property type="match status" value="1"/>
</dbReference>
<dbReference type="Gene3D" id="2.160.20.80">
    <property type="entry name" value="E3 ubiquitin-protein ligase SopA"/>
    <property type="match status" value="1"/>
</dbReference>
<keyword evidence="4" id="KW-1185">Reference proteome</keyword>
<evidence type="ECO:0000256" key="2">
    <source>
        <dbReference type="SAM" id="MobiDB-lite"/>
    </source>
</evidence>
<accession>A0A2X4UN80</accession>
<feature type="region of interest" description="Disordered" evidence="2">
    <location>
        <begin position="1"/>
        <end position="22"/>
    </location>
</feature>
<protein>
    <submittedName>
        <fullName evidence="3">Secreted effector protein PipB2</fullName>
    </submittedName>
</protein>
<dbReference type="PANTHER" id="PTHR47485:SF1">
    <property type="entry name" value="THYLAKOID LUMENAL 17.4 KDA PROTEIN, CHLOROPLASTIC"/>
    <property type="match status" value="1"/>
</dbReference>
<feature type="compositionally biased region" description="Basic and acidic residues" evidence="2">
    <location>
        <begin position="13"/>
        <end position="22"/>
    </location>
</feature>
<dbReference type="PANTHER" id="PTHR47485">
    <property type="entry name" value="THYLAKOID LUMENAL 17.4 KDA PROTEIN, CHLOROPLASTIC"/>
    <property type="match status" value="1"/>
</dbReference>